<reference evidence="1 2" key="1">
    <citation type="submission" date="2016-01" db="EMBL/GenBank/DDBJ databases">
        <title>Draft genome sequence of Clavibacter michiganensis subsp. tessellarius DOAB 609.</title>
        <authorList>
            <person name="Tambong J.T."/>
        </authorList>
    </citation>
    <scope>NUCLEOTIDE SEQUENCE [LARGE SCALE GENOMIC DNA]</scope>
    <source>
        <strain evidence="1 2">DOAB 609</strain>
    </source>
</reference>
<gene>
    <name evidence="1" type="ORF">AWH51_03155</name>
</gene>
<protein>
    <submittedName>
        <fullName evidence="1">Uncharacterized protein</fullName>
    </submittedName>
</protein>
<sequence length="103" mass="11354">MLSTIESAGSIVADSARAILETMSMEPWSHVVSVNPWEDGIFQRRMQFIYEIDSKAVAVTKFTATYGDTRIDLTCSAGFDVYPRLIPVFDGIAVTSPFEEVVG</sequence>
<proteinExistence type="predicted"/>
<evidence type="ECO:0000313" key="2">
    <source>
        <dbReference type="Proteomes" id="UP000076218"/>
    </source>
</evidence>
<organism evidence="1 2">
    <name type="scientific">Clavibacter tessellarius</name>
    <dbReference type="NCBI Taxonomy" id="31965"/>
    <lineage>
        <taxon>Bacteria</taxon>
        <taxon>Bacillati</taxon>
        <taxon>Actinomycetota</taxon>
        <taxon>Actinomycetes</taxon>
        <taxon>Micrococcales</taxon>
        <taxon>Microbacteriaceae</taxon>
        <taxon>Clavibacter</taxon>
    </lineage>
</organism>
<comment type="caution">
    <text evidence="1">The sequence shown here is derived from an EMBL/GenBank/DDBJ whole genome shotgun (WGS) entry which is preliminary data.</text>
</comment>
<evidence type="ECO:0000313" key="1">
    <source>
        <dbReference type="EMBL" id="KZC96366.1"/>
    </source>
</evidence>
<dbReference type="AlphaFoldDB" id="A0A154V4R4"/>
<name>A0A154V4R4_9MICO</name>
<dbReference type="EMBL" id="LQXA01000006">
    <property type="protein sequence ID" value="KZC96366.1"/>
    <property type="molecule type" value="Genomic_DNA"/>
</dbReference>
<dbReference type="Proteomes" id="UP000076218">
    <property type="component" value="Unassembled WGS sequence"/>
</dbReference>
<accession>A0A154V4R4</accession>